<name>A0A0H5RJX4_9EUKA</name>
<dbReference type="AlphaFoldDB" id="A0A0H5RJX4"/>
<proteinExistence type="predicted"/>
<reference evidence="1" key="1">
    <citation type="submission" date="2015-04" db="EMBL/GenBank/DDBJ databases">
        <title>The genome sequence of the plant pathogenic Rhizarian Plasmodiophora brassicae reveals insights in its biotrophic life cycle and the origin of chitin synthesis.</title>
        <authorList>
            <person name="Schwelm A."/>
            <person name="Fogelqvist J."/>
            <person name="Knaust A."/>
            <person name="Julke S."/>
            <person name="Lilja T."/>
            <person name="Dhandapani V."/>
            <person name="Bonilla-Rosso G."/>
            <person name="Karlsson M."/>
            <person name="Shevchenko A."/>
            <person name="Choi S.R."/>
            <person name="Kim H.G."/>
            <person name="Park J.Y."/>
            <person name="Lim Y.P."/>
            <person name="Ludwig-Muller J."/>
            <person name="Dixelius C."/>
        </authorList>
    </citation>
    <scope>NUCLEOTIDE SEQUENCE</scope>
    <source>
        <tissue evidence="1">Potato root galls</tissue>
    </source>
</reference>
<accession>A0A0H5RJX4</accession>
<feature type="non-terminal residue" evidence="1">
    <location>
        <position position="1"/>
    </location>
</feature>
<sequence length="593" mass="65875">GLTTVVHCRDPLPLSDTVSIMKAIWFLILLIPAVIGTSVGLSDASSSNDLTEPRVLFPSNPEICPPVESSRKRNFHVALSSSFSEKHLFLELSPPGTRSPVESSRKKKLNLFPSSSFSENGCILKLSPPGPRSPVESSRKILNLGPSSWLSEKDCTLKLGPTLIAEKFDSLPSHDISPPDFYRHPVDGSPVQTDEANQSFAEFVKIRLEQLKSNLVKESLEYIKSISKKYIDRDAISLPISQTEFYSALLKQALAAVDGMSMGNSKGIAHLKFVGPKTFVGPGAVWHHLDDSESLSAISLDFFSRQTNAFPMKNTEDEFKDFVGVVVGELSSHLCTVPSMEMVFKQCKNSEAILLKLRVKLTAARSEYRTQCGRLGYPKDCSANTQHEQTLFKAVASHIKESLLELSLNSEAREEILQKLVKKFSTYDLQDHDSCPFSSLKTTLIDHTQPLLVDPYSQQISSFLAGAIFGLLLTNCFTSLAERDANNFVLAALKRAGVIIDQATAPESFEIIPKWFKAIEQLLQRDHAPQISNEQADLDVYFSVCEEAARANVAIPFMVTAEQSEGLKLKLKKYREKYEIKLNKYFVKSKKSS</sequence>
<evidence type="ECO:0000313" key="1">
    <source>
        <dbReference type="EMBL" id="CRZ09029.1"/>
    </source>
</evidence>
<protein>
    <submittedName>
        <fullName evidence="1">Uncharacterized protein</fullName>
    </submittedName>
</protein>
<organism evidence="1">
    <name type="scientific">Spongospora subterranea</name>
    <dbReference type="NCBI Taxonomy" id="70186"/>
    <lineage>
        <taxon>Eukaryota</taxon>
        <taxon>Sar</taxon>
        <taxon>Rhizaria</taxon>
        <taxon>Endomyxa</taxon>
        <taxon>Phytomyxea</taxon>
        <taxon>Plasmodiophorida</taxon>
        <taxon>Plasmodiophoridae</taxon>
        <taxon>Spongospora</taxon>
    </lineage>
</organism>
<dbReference type="EMBL" id="HACM01008587">
    <property type="protein sequence ID" value="CRZ09029.1"/>
    <property type="molecule type" value="Transcribed_RNA"/>
</dbReference>